<dbReference type="Pfam" id="PF00809">
    <property type="entry name" value="Pterin_bind"/>
    <property type="match status" value="1"/>
</dbReference>
<keyword evidence="5" id="KW-1185">Reference proteome</keyword>
<sequence length="294" mass="31418">MRPTITAAQRRIGGREFDFDRRAAVMAIVNRTRDSFFDDGRTYDLQPAVDAALAAIEAGADIVDVGGVPFSPIAREVSESEEIDLIVGFVEEVLSQAPTAVLSVDTFRSAVAGAAVGAGAAIINDTSGLADPALAEVAAKSGATIVITHSKAVPRTLLPSPRYDDVVREVSEFLSLRVQQAVDAGVTPAQLIVDPGPDLNKNTLHTLEIVRRFDEFARLGPPLLAALSNKDFVGETVDRPKRERLPGTLVATAWCLERGARIVRAHDVAATVDAVRMAEALLGLREPTNLRHNI</sequence>
<dbReference type="Proteomes" id="UP000188324">
    <property type="component" value="Chromosome"/>
</dbReference>
<proteinExistence type="inferred from homology"/>
<dbReference type="GO" id="GO:0046654">
    <property type="term" value="P:tetrahydrofolate biosynthetic process"/>
    <property type="evidence" value="ECO:0007669"/>
    <property type="project" value="UniProtKB-UniPathway"/>
</dbReference>
<name>A0A1Q2CIN2_9ACTN</name>
<dbReference type="AlphaFoldDB" id="A0A1Q2CIN2"/>
<protein>
    <recommendedName>
        <fullName evidence="2">Dihydropteroate synthase</fullName>
        <shortName evidence="2">DHPS</shortName>
        <ecNumber evidence="2">2.5.1.15</ecNumber>
    </recommendedName>
    <alternativeName>
        <fullName evidence="2">Dihydropteroate pyrophosphorylase</fullName>
    </alternativeName>
</protein>
<dbReference type="InterPro" id="IPR006390">
    <property type="entry name" value="DHP_synth_dom"/>
</dbReference>
<dbReference type="InterPro" id="IPR011005">
    <property type="entry name" value="Dihydropteroate_synth-like_sf"/>
</dbReference>
<reference evidence="4 5" key="1">
    <citation type="journal article" date="2016" name="Int. J. Syst. Evol. Microbiol.">
        <title>Tessaracoccus flavus sp. nov., isolated from the drainage system of a lindane-producing factory.</title>
        <authorList>
            <person name="Kumari R."/>
            <person name="Singh P."/>
            <person name="Schumann P."/>
            <person name="Lal R."/>
        </authorList>
    </citation>
    <scope>NUCLEOTIDE SEQUENCE [LARGE SCALE GENOMIC DNA]</scope>
    <source>
        <strain evidence="4 5">RP1T</strain>
    </source>
</reference>
<dbReference type="EC" id="2.5.1.15" evidence="2"/>
<dbReference type="SUPFAM" id="SSF51717">
    <property type="entry name" value="Dihydropteroate synthetase-like"/>
    <property type="match status" value="1"/>
</dbReference>
<dbReference type="PANTHER" id="PTHR20941:SF8">
    <property type="entry name" value="INACTIVE DIHYDROPTEROATE SYNTHASE 2"/>
    <property type="match status" value="1"/>
</dbReference>
<dbReference type="PANTHER" id="PTHR20941">
    <property type="entry name" value="FOLATE SYNTHESIS PROTEINS"/>
    <property type="match status" value="1"/>
</dbReference>
<evidence type="ECO:0000256" key="2">
    <source>
        <dbReference type="RuleBase" id="RU361205"/>
    </source>
</evidence>
<comment type="pathway">
    <text evidence="2">Cofactor biosynthesis; tetrahydrofolate biosynthesis; 7,8-dihydrofolate from 2-amino-4-hydroxy-6-hydroxymethyl-7,8-dihydropteridine diphosphate and 4-aminobenzoate: step 1/2.</text>
</comment>
<comment type="cofactor">
    <cofactor evidence="2">
        <name>Mg(2+)</name>
        <dbReference type="ChEBI" id="CHEBI:18420"/>
    </cofactor>
</comment>
<keyword evidence="2" id="KW-0289">Folate biosynthesis</keyword>
<gene>
    <name evidence="4" type="ORF">RPIT_01595</name>
</gene>
<dbReference type="PROSITE" id="PS00792">
    <property type="entry name" value="DHPS_1"/>
    <property type="match status" value="1"/>
</dbReference>
<dbReference type="PROSITE" id="PS50972">
    <property type="entry name" value="PTERIN_BINDING"/>
    <property type="match status" value="1"/>
</dbReference>
<keyword evidence="2" id="KW-0460">Magnesium</keyword>
<dbReference type="KEGG" id="tfl:RPIT_01595"/>
<dbReference type="NCBIfam" id="TIGR01496">
    <property type="entry name" value="DHPS"/>
    <property type="match status" value="1"/>
</dbReference>
<dbReference type="GO" id="GO:0046656">
    <property type="term" value="P:folic acid biosynthetic process"/>
    <property type="evidence" value="ECO:0007669"/>
    <property type="project" value="UniProtKB-KW"/>
</dbReference>
<feature type="domain" description="Pterin-binding" evidence="3">
    <location>
        <begin position="23"/>
        <end position="276"/>
    </location>
</feature>
<evidence type="ECO:0000259" key="3">
    <source>
        <dbReference type="PROSITE" id="PS50972"/>
    </source>
</evidence>
<dbReference type="STRING" id="1610493.RPIT_01595"/>
<comment type="function">
    <text evidence="2">Catalyzes the condensation of para-aminobenzoate (pABA) with 6-hydroxymethyl-7,8-dihydropterin diphosphate (DHPt-PP) to form 7,8-dihydropteroate (H2Pte), the immediate precursor of folate derivatives.</text>
</comment>
<dbReference type="GO" id="GO:0005829">
    <property type="term" value="C:cytosol"/>
    <property type="evidence" value="ECO:0007669"/>
    <property type="project" value="TreeGrafter"/>
</dbReference>
<dbReference type="EMBL" id="CP019605">
    <property type="protein sequence ID" value="AQP45964.1"/>
    <property type="molecule type" value="Genomic_DNA"/>
</dbReference>
<dbReference type="GO" id="GO:0046872">
    <property type="term" value="F:metal ion binding"/>
    <property type="evidence" value="ECO:0007669"/>
    <property type="project" value="UniProtKB-KW"/>
</dbReference>
<organism evidence="4 5">
    <name type="scientific">Tessaracoccus flavus</name>
    <dbReference type="NCBI Taxonomy" id="1610493"/>
    <lineage>
        <taxon>Bacteria</taxon>
        <taxon>Bacillati</taxon>
        <taxon>Actinomycetota</taxon>
        <taxon>Actinomycetes</taxon>
        <taxon>Propionibacteriales</taxon>
        <taxon>Propionibacteriaceae</taxon>
        <taxon>Tessaracoccus</taxon>
    </lineage>
</organism>
<dbReference type="InterPro" id="IPR045031">
    <property type="entry name" value="DHP_synth-like"/>
</dbReference>
<dbReference type="Gene3D" id="3.20.20.20">
    <property type="entry name" value="Dihydropteroate synthase-like"/>
    <property type="match status" value="1"/>
</dbReference>
<dbReference type="UniPathway" id="UPA00077">
    <property type="reaction ID" value="UER00156"/>
</dbReference>
<keyword evidence="2" id="KW-0808">Transferase</keyword>
<evidence type="ECO:0000313" key="4">
    <source>
        <dbReference type="EMBL" id="AQP45964.1"/>
    </source>
</evidence>
<keyword evidence="2" id="KW-0479">Metal-binding</keyword>
<comment type="similarity">
    <text evidence="1 2">Belongs to the DHPS family.</text>
</comment>
<accession>A0A1Q2CIN2</accession>
<evidence type="ECO:0000313" key="5">
    <source>
        <dbReference type="Proteomes" id="UP000188324"/>
    </source>
</evidence>
<evidence type="ECO:0000256" key="1">
    <source>
        <dbReference type="ARBA" id="ARBA00009503"/>
    </source>
</evidence>
<dbReference type="InterPro" id="IPR000489">
    <property type="entry name" value="Pterin-binding_dom"/>
</dbReference>
<dbReference type="GO" id="GO:0004156">
    <property type="term" value="F:dihydropteroate synthase activity"/>
    <property type="evidence" value="ECO:0007669"/>
    <property type="project" value="UniProtKB-EC"/>
</dbReference>